<dbReference type="GO" id="GO:0003964">
    <property type="term" value="F:RNA-directed DNA polymerase activity"/>
    <property type="evidence" value="ECO:0007669"/>
    <property type="project" value="UniProtKB-KW"/>
</dbReference>
<keyword evidence="2" id="KW-0548">Nucleotidyltransferase</keyword>
<dbReference type="Pfam" id="PF00078">
    <property type="entry name" value="RVT_1"/>
    <property type="match status" value="1"/>
</dbReference>
<sequence length="285" mass="32371">MINGEWILNPANVKEAFLQYYKDKFQAYVPQVNYTSHSSFASLSMAERIDLEKSVSSVEIRKAVWDCGSDKSPGPDGFTFLFLKRYWDIFKSDVEFFVSEFFSSSKMPPGTNSSFITLIPKVCNPSSVKDYRPISLIGLHYKIIAKNLANRLASVIGNLKYLDYILLQCGFGEKWRSWISECLKSARTSILINGSPTSEFSLIRGLRQGDPLSPFLFILIMEGLHIALKDALYINLIRGVQVGNPSIRVSHFFYVDDVVLVTEWNQVQMDNILCDLNVFFLASTH</sequence>
<organism evidence="2 3">
    <name type="scientific">Tanacetum coccineum</name>
    <dbReference type="NCBI Taxonomy" id="301880"/>
    <lineage>
        <taxon>Eukaryota</taxon>
        <taxon>Viridiplantae</taxon>
        <taxon>Streptophyta</taxon>
        <taxon>Embryophyta</taxon>
        <taxon>Tracheophyta</taxon>
        <taxon>Spermatophyta</taxon>
        <taxon>Magnoliopsida</taxon>
        <taxon>eudicotyledons</taxon>
        <taxon>Gunneridae</taxon>
        <taxon>Pentapetalae</taxon>
        <taxon>asterids</taxon>
        <taxon>campanulids</taxon>
        <taxon>Asterales</taxon>
        <taxon>Asteraceae</taxon>
        <taxon>Asteroideae</taxon>
        <taxon>Anthemideae</taxon>
        <taxon>Anthemidinae</taxon>
        <taxon>Tanacetum</taxon>
    </lineage>
</organism>
<protein>
    <submittedName>
        <fullName evidence="2">RNA-directed DNA polymerase, eukaryota, reverse transcriptase zinc-binding domain protein</fullName>
    </submittedName>
</protein>
<evidence type="ECO:0000259" key="1">
    <source>
        <dbReference type="Pfam" id="PF00078"/>
    </source>
</evidence>
<dbReference type="SUPFAM" id="SSF56672">
    <property type="entry name" value="DNA/RNA polymerases"/>
    <property type="match status" value="1"/>
</dbReference>
<dbReference type="EMBL" id="BQNB010009687">
    <property type="protein sequence ID" value="GJS67005.1"/>
    <property type="molecule type" value="Genomic_DNA"/>
</dbReference>
<evidence type="ECO:0000313" key="3">
    <source>
        <dbReference type="Proteomes" id="UP001151760"/>
    </source>
</evidence>
<feature type="domain" description="Reverse transcriptase" evidence="1">
    <location>
        <begin position="162"/>
        <end position="276"/>
    </location>
</feature>
<dbReference type="InterPro" id="IPR000477">
    <property type="entry name" value="RT_dom"/>
</dbReference>
<dbReference type="PANTHER" id="PTHR46890">
    <property type="entry name" value="NON-LTR RETROLELEMENT REVERSE TRANSCRIPTASE-LIKE PROTEIN-RELATED"/>
    <property type="match status" value="1"/>
</dbReference>
<gene>
    <name evidence="2" type="ORF">Tco_0681569</name>
</gene>
<reference evidence="2" key="2">
    <citation type="submission" date="2022-01" db="EMBL/GenBank/DDBJ databases">
        <authorList>
            <person name="Yamashiro T."/>
            <person name="Shiraishi A."/>
            <person name="Satake H."/>
            <person name="Nakayama K."/>
        </authorList>
    </citation>
    <scope>NUCLEOTIDE SEQUENCE</scope>
</reference>
<evidence type="ECO:0000313" key="2">
    <source>
        <dbReference type="EMBL" id="GJS67005.1"/>
    </source>
</evidence>
<accession>A0ABQ4XNV7</accession>
<keyword evidence="2" id="KW-0808">Transferase</keyword>
<dbReference type="Proteomes" id="UP001151760">
    <property type="component" value="Unassembled WGS sequence"/>
</dbReference>
<name>A0ABQ4XNV7_9ASTR</name>
<keyword evidence="2" id="KW-0695">RNA-directed DNA polymerase</keyword>
<reference evidence="2" key="1">
    <citation type="journal article" date="2022" name="Int. J. Mol. Sci.">
        <title>Draft Genome of Tanacetum Coccineum: Genomic Comparison of Closely Related Tanacetum-Family Plants.</title>
        <authorList>
            <person name="Yamashiro T."/>
            <person name="Shiraishi A."/>
            <person name="Nakayama K."/>
            <person name="Satake H."/>
        </authorList>
    </citation>
    <scope>NUCLEOTIDE SEQUENCE</scope>
</reference>
<proteinExistence type="predicted"/>
<dbReference type="InterPro" id="IPR043502">
    <property type="entry name" value="DNA/RNA_pol_sf"/>
</dbReference>
<comment type="caution">
    <text evidence="2">The sequence shown here is derived from an EMBL/GenBank/DDBJ whole genome shotgun (WGS) entry which is preliminary data.</text>
</comment>
<dbReference type="InterPro" id="IPR052343">
    <property type="entry name" value="Retrotransposon-Effector_Assoc"/>
</dbReference>
<keyword evidence="3" id="KW-1185">Reference proteome</keyword>
<dbReference type="PANTHER" id="PTHR46890:SF48">
    <property type="entry name" value="RNA-DIRECTED DNA POLYMERASE"/>
    <property type="match status" value="1"/>
</dbReference>